<dbReference type="EMBL" id="GG662820">
    <property type="protein sequence ID" value="EDK31948.1"/>
    <property type="molecule type" value="Genomic_DNA"/>
</dbReference>
<accession>A4VEJ0</accession>
<gene>
    <name evidence="2" type="ORF">TTHERM_00160769</name>
</gene>
<keyword evidence="1" id="KW-1133">Transmembrane helix</keyword>
<dbReference type="InParanoid" id="A4VEJ0"/>
<evidence type="ECO:0000313" key="2">
    <source>
        <dbReference type="EMBL" id="EDK31948.1"/>
    </source>
</evidence>
<dbReference type="GeneID" id="7833988"/>
<feature type="transmembrane region" description="Helical" evidence="1">
    <location>
        <begin position="20"/>
        <end position="45"/>
    </location>
</feature>
<sequence>MQNNNIFTHFKLFVTYYLSLLFVLLIVNYVCSTFILNIKIIYLSLLKQFFKCFMLYYMSDRRLSDYELAKLLWILIFWKLIQVLNVQKGKKCEQFVIQSQFEMEKFEWQQTNDTCLIN</sequence>
<proteinExistence type="predicted"/>
<dbReference type="Proteomes" id="UP000009168">
    <property type="component" value="Unassembled WGS sequence"/>
</dbReference>
<protein>
    <submittedName>
        <fullName evidence="2">Transmembrane protein, putative</fullName>
    </submittedName>
</protein>
<keyword evidence="1" id="KW-0472">Membrane</keyword>
<organism evidence="2 3">
    <name type="scientific">Tetrahymena thermophila (strain SB210)</name>
    <dbReference type="NCBI Taxonomy" id="312017"/>
    <lineage>
        <taxon>Eukaryota</taxon>
        <taxon>Sar</taxon>
        <taxon>Alveolata</taxon>
        <taxon>Ciliophora</taxon>
        <taxon>Intramacronucleata</taxon>
        <taxon>Oligohymenophorea</taxon>
        <taxon>Hymenostomatida</taxon>
        <taxon>Tetrahymenina</taxon>
        <taxon>Tetrahymenidae</taxon>
        <taxon>Tetrahymena</taxon>
    </lineage>
</organism>
<dbReference type="AlphaFoldDB" id="A4VEJ0"/>
<name>A4VEJ0_TETTS</name>
<dbReference type="RefSeq" id="XP_001471185.1">
    <property type="nucleotide sequence ID" value="XM_001471135.2"/>
</dbReference>
<reference evidence="3" key="1">
    <citation type="journal article" date="2006" name="PLoS Biol.">
        <title>Macronuclear genome sequence of the ciliate Tetrahymena thermophila, a model eukaryote.</title>
        <authorList>
            <person name="Eisen J.A."/>
            <person name="Coyne R.S."/>
            <person name="Wu M."/>
            <person name="Wu D."/>
            <person name="Thiagarajan M."/>
            <person name="Wortman J.R."/>
            <person name="Badger J.H."/>
            <person name="Ren Q."/>
            <person name="Amedeo P."/>
            <person name="Jones K.M."/>
            <person name="Tallon L.J."/>
            <person name="Delcher A.L."/>
            <person name="Salzberg S.L."/>
            <person name="Silva J.C."/>
            <person name="Haas B.J."/>
            <person name="Majoros W.H."/>
            <person name="Farzad M."/>
            <person name="Carlton J.M."/>
            <person name="Smith R.K. Jr."/>
            <person name="Garg J."/>
            <person name="Pearlman R.E."/>
            <person name="Karrer K.M."/>
            <person name="Sun L."/>
            <person name="Manning G."/>
            <person name="Elde N.C."/>
            <person name="Turkewitz A.P."/>
            <person name="Asai D.J."/>
            <person name="Wilkes D.E."/>
            <person name="Wang Y."/>
            <person name="Cai H."/>
            <person name="Collins K."/>
            <person name="Stewart B.A."/>
            <person name="Lee S.R."/>
            <person name="Wilamowska K."/>
            <person name="Weinberg Z."/>
            <person name="Ruzzo W.L."/>
            <person name="Wloga D."/>
            <person name="Gaertig J."/>
            <person name="Frankel J."/>
            <person name="Tsao C.-C."/>
            <person name="Gorovsky M.A."/>
            <person name="Keeling P.J."/>
            <person name="Waller R.F."/>
            <person name="Patron N.J."/>
            <person name="Cherry J.M."/>
            <person name="Stover N.A."/>
            <person name="Krieger C.J."/>
            <person name="del Toro C."/>
            <person name="Ryder H.F."/>
            <person name="Williamson S.C."/>
            <person name="Barbeau R.A."/>
            <person name="Hamilton E.P."/>
            <person name="Orias E."/>
        </authorList>
    </citation>
    <scope>NUCLEOTIDE SEQUENCE [LARGE SCALE GENOMIC DNA]</scope>
    <source>
        <strain evidence="3">SB210</strain>
    </source>
</reference>
<keyword evidence="3" id="KW-1185">Reference proteome</keyword>
<dbReference type="KEGG" id="tet:TTHERM_00160769"/>
<evidence type="ECO:0000313" key="3">
    <source>
        <dbReference type="Proteomes" id="UP000009168"/>
    </source>
</evidence>
<dbReference type="HOGENOM" id="CLU_2077808_0_0_1"/>
<keyword evidence="1 2" id="KW-0812">Transmembrane</keyword>
<evidence type="ECO:0000256" key="1">
    <source>
        <dbReference type="SAM" id="Phobius"/>
    </source>
</evidence>